<gene>
    <name evidence="8" type="primary">Rph3al</name>
    <name evidence="8" type="ORF">NPIL_319551</name>
</gene>
<keyword evidence="1" id="KW-0479">Metal-binding</keyword>
<dbReference type="PROSITE" id="PS50178">
    <property type="entry name" value="ZF_FYVE"/>
    <property type="match status" value="1"/>
</dbReference>
<dbReference type="InterPro" id="IPR010911">
    <property type="entry name" value="Rab_BD"/>
</dbReference>
<evidence type="ECO:0000259" key="6">
    <source>
        <dbReference type="PROSITE" id="PS50178"/>
    </source>
</evidence>
<feature type="compositionally biased region" description="Polar residues" evidence="5">
    <location>
        <begin position="172"/>
        <end position="201"/>
    </location>
</feature>
<sequence length="386" mass="43678">MGDFGVARDKWVCPNDRELSLRAKLRTGWSVKTNSINSFNKPEQLNDSEQEIIMSVIRRAENLDKVEQERIGRLVERLENMKKNAMGNGATQCVLCADEFGILGASPLICNDCKKAVCTKCGVDTFSAHKEPICLCKICAETRETWKKSGAWFYKGLPKYILPEKKTENSKYSTVASPSKSSEQTQSPQRSYNSWLQSKGKSASEKENTDSSDDELKSSRLAKRATIRKSYGDSGFSPYSKQDKRVEGERSQTPTATASHWYKPGPRRDVPEQEDYPERTYRGHSRKESQHSPVGRYRSMTGNDRLEETYEDKTSPEESSTLEFSLLFDAHNQVLHCTVYRAKGLRPTDIDGLADPFVSLQIIPRQNKTCNKALKFQRPCSLASQP</sequence>
<dbReference type="OrthoDB" id="270970at2759"/>
<dbReference type="PANTHER" id="PTHR45729:SF6">
    <property type="entry name" value="RABPHILIN, ISOFORM A"/>
    <property type="match status" value="1"/>
</dbReference>
<protein>
    <submittedName>
        <fullName evidence="8">Rab effector Noc2</fullName>
    </submittedName>
</protein>
<proteinExistence type="predicted"/>
<dbReference type="InterPro" id="IPR041282">
    <property type="entry name" value="FYVE_2"/>
</dbReference>
<dbReference type="PANTHER" id="PTHR45729">
    <property type="entry name" value="RABPHILIN, ISOFORM A"/>
    <property type="match status" value="1"/>
</dbReference>
<reference evidence="8" key="1">
    <citation type="submission" date="2020-08" db="EMBL/GenBank/DDBJ databases">
        <title>Multicomponent nature underlies the extraordinary mechanical properties of spider dragline silk.</title>
        <authorList>
            <person name="Kono N."/>
            <person name="Nakamura H."/>
            <person name="Mori M."/>
            <person name="Yoshida Y."/>
            <person name="Ohtoshi R."/>
            <person name="Malay A.D."/>
            <person name="Moran D.A.P."/>
            <person name="Tomita M."/>
            <person name="Numata K."/>
            <person name="Arakawa K."/>
        </authorList>
    </citation>
    <scope>NUCLEOTIDE SEQUENCE</scope>
</reference>
<dbReference type="Pfam" id="PF02318">
    <property type="entry name" value="FYVE_2"/>
    <property type="match status" value="1"/>
</dbReference>
<accession>A0A8X6U3Q8</accession>
<feature type="compositionally biased region" description="Basic and acidic residues" evidence="5">
    <location>
        <begin position="241"/>
        <end position="250"/>
    </location>
</feature>
<dbReference type="GO" id="GO:0017158">
    <property type="term" value="P:regulation of calcium ion-dependent exocytosis"/>
    <property type="evidence" value="ECO:0007669"/>
    <property type="project" value="TreeGrafter"/>
</dbReference>
<dbReference type="GO" id="GO:0061669">
    <property type="term" value="P:spontaneous neurotransmitter secretion"/>
    <property type="evidence" value="ECO:0007669"/>
    <property type="project" value="TreeGrafter"/>
</dbReference>
<dbReference type="InterPro" id="IPR011011">
    <property type="entry name" value="Znf_FYVE_PHD"/>
</dbReference>
<evidence type="ECO:0000256" key="5">
    <source>
        <dbReference type="SAM" id="MobiDB-lite"/>
    </source>
</evidence>
<feature type="compositionally biased region" description="Basic and acidic residues" evidence="5">
    <location>
        <begin position="304"/>
        <end position="316"/>
    </location>
</feature>
<evidence type="ECO:0000256" key="2">
    <source>
        <dbReference type="ARBA" id="ARBA00022771"/>
    </source>
</evidence>
<dbReference type="InterPro" id="IPR017455">
    <property type="entry name" value="Znf_FYVE-rel"/>
</dbReference>
<dbReference type="GO" id="GO:0006886">
    <property type="term" value="P:intracellular protein transport"/>
    <property type="evidence" value="ECO:0007669"/>
    <property type="project" value="InterPro"/>
</dbReference>
<dbReference type="GO" id="GO:0031267">
    <property type="term" value="F:small GTPase binding"/>
    <property type="evidence" value="ECO:0007669"/>
    <property type="project" value="InterPro"/>
</dbReference>
<dbReference type="SUPFAM" id="SSF57903">
    <property type="entry name" value="FYVE/PHD zinc finger"/>
    <property type="match status" value="1"/>
</dbReference>
<evidence type="ECO:0000256" key="4">
    <source>
        <dbReference type="PROSITE-ProRule" id="PRU00091"/>
    </source>
</evidence>
<dbReference type="Proteomes" id="UP000887013">
    <property type="component" value="Unassembled WGS sequence"/>
</dbReference>
<dbReference type="Gene3D" id="2.60.40.150">
    <property type="entry name" value="C2 domain"/>
    <property type="match status" value="1"/>
</dbReference>
<dbReference type="InterPro" id="IPR013083">
    <property type="entry name" value="Znf_RING/FYVE/PHD"/>
</dbReference>
<dbReference type="Gene3D" id="3.30.40.10">
    <property type="entry name" value="Zinc/RING finger domain, C3HC4 (zinc finger)"/>
    <property type="match status" value="1"/>
</dbReference>
<dbReference type="GO" id="GO:0006887">
    <property type="term" value="P:exocytosis"/>
    <property type="evidence" value="ECO:0007669"/>
    <property type="project" value="TreeGrafter"/>
</dbReference>
<dbReference type="GO" id="GO:0008270">
    <property type="term" value="F:zinc ion binding"/>
    <property type="evidence" value="ECO:0007669"/>
    <property type="project" value="UniProtKB-KW"/>
</dbReference>
<dbReference type="PROSITE" id="PS50916">
    <property type="entry name" value="RABBD"/>
    <property type="match status" value="1"/>
</dbReference>
<feature type="domain" description="RabBD" evidence="7">
    <location>
        <begin position="39"/>
        <end position="156"/>
    </location>
</feature>
<name>A0A8X6U3Q8_NEPPI</name>
<organism evidence="8 9">
    <name type="scientific">Nephila pilipes</name>
    <name type="common">Giant wood spider</name>
    <name type="synonym">Nephila maculata</name>
    <dbReference type="NCBI Taxonomy" id="299642"/>
    <lineage>
        <taxon>Eukaryota</taxon>
        <taxon>Metazoa</taxon>
        <taxon>Ecdysozoa</taxon>
        <taxon>Arthropoda</taxon>
        <taxon>Chelicerata</taxon>
        <taxon>Arachnida</taxon>
        <taxon>Araneae</taxon>
        <taxon>Araneomorphae</taxon>
        <taxon>Entelegynae</taxon>
        <taxon>Araneoidea</taxon>
        <taxon>Nephilidae</taxon>
        <taxon>Nephila</taxon>
    </lineage>
</organism>
<feature type="region of interest" description="Disordered" evidence="5">
    <location>
        <begin position="172"/>
        <end position="318"/>
    </location>
</feature>
<dbReference type="EMBL" id="BMAW01070810">
    <property type="protein sequence ID" value="GFT75256.1"/>
    <property type="molecule type" value="Genomic_DNA"/>
</dbReference>
<keyword evidence="2 4" id="KW-0863">Zinc-finger</keyword>
<evidence type="ECO:0000313" key="8">
    <source>
        <dbReference type="EMBL" id="GFT75256.1"/>
    </source>
</evidence>
<dbReference type="AlphaFoldDB" id="A0A8X6U3Q8"/>
<dbReference type="GO" id="GO:0098793">
    <property type="term" value="C:presynapse"/>
    <property type="evidence" value="ECO:0007669"/>
    <property type="project" value="GOC"/>
</dbReference>
<feature type="compositionally biased region" description="Basic and acidic residues" evidence="5">
    <location>
        <begin position="202"/>
        <end position="218"/>
    </location>
</feature>
<evidence type="ECO:0000256" key="1">
    <source>
        <dbReference type="ARBA" id="ARBA00022723"/>
    </source>
</evidence>
<evidence type="ECO:0000313" key="9">
    <source>
        <dbReference type="Proteomes" id="UP000887013"/>
    </source>
</evidence>
<evidence type="ECO:0000256" key="3">
    <source>
        <dbReference type="ARBA" id="ARBA00022833"/>
    </source>
</evidence>
<feature type="domain" description="FYVE-type" evidence="6">
    <location>
        <begin position="87"/>
        <end position="144"/>
    </location>
</feature>
<dbReference type="SUPFAM" id="SSF49562">
    <property type="entry name" value="C2 domain (Calcium/lipid-binding domain, CaLB)"/>
    <property type="match status" value="1"/>
</dbReference>
<feature type="compositionally biased region" description="Basic and acidic residues" evidence="5">
    <location>
        <begin position="266"/>
        <end position="290"/>
    </location>
</feature>
<dbReference type="InterPro" id="IPR035892">
    <property type="entry name" value="C2_domain_sf"/>
</dbReference>
<keyword evidence="9" id="KW-1185">Reference proteome</keyword>
<dbReference type="InterPro" id="IPR043566">
    <property type="entry name" value="Rabphilin/DOC2/Noc2"/>
</dbReference>
<keyword evidence="3" id="KW-0862">Zinc</keyword>
<comment type="caution">
    <text evidence="8">The sequence shown here is derived from an EMBL/GenBank/DDBJ whole genome shotgun (WGS) entry which is preliminary data.</text>
</comment>
<evidence type="ECO:0000259" key="7">
    <source>
        <dbReference type="PROSITE" id="PS50916"/>
    </source>
</evidence>